<organism evidence="18 19">
    <name type="scientific">Pseudoroseicyclus tamaricis</name>
    <dbReference type="NCBI Taxonomy" id="2705421"/>
    <lineage>
        <taxon>Bacteria</taxon>
        <taxon>Pseudomonadati</taxon>
        <taxon>Pseudomonadota</taxon>
        <taxon>Alphaproteobacteria</taxon>
        <taxon>Rhodobacterales</taxon>
        <taxon>Paracoccaceae</taxon>
        <taxon>Pseudoroseicyclus</taxon>
    </lineage>
</organism>
<keyword evidence="9 15" id="KW-0822">Tryptophan biosynthesis</keyword>
<dbReference type="UniPathway" id="UPA00035">
    <property type="reaction ID" value="UER00040"/>
</dbReference>
<comment type="subunit">
    <text evidence="4 15">Heterotetramer consisting of two non-identical subunits: a beta subunit (TrpG) and a large alpha subunit (TrpE).</text>
</comment>
<dbReference type="InterPro" id="IPR005801">
    <property type="entry name" value="ADC_synthase"/>
</dbReference>
<evidence type="ECO:0000256" key="4">
    <source>
        <dbReference type="ARBA" id="ARBA00011575"/>
    </source>
</evidence>
<evidence type="ECO:0000256" key="10">
    <source>
        <dbReference type="ARBA" id="ARBA00022842"/>
    </source>
</evidence>
<sequence>MLEPAFDAFSRGFDQGENQVVWMRLPADLDTPVSLMLRLNGAGKNAFLLESVTGGEVRGRYSMIGMNPDLVWECRGETARINRAARYDETAFEEMAEDPLTALRAVLAESRIDLPEGLPAASAGLFGYLGYDMIRLVERLPDVNPDPLGLPDALMLRPSVIAVLDGVKGDVILVAPAWANSGLNARAAYAQAAERVADARAALDRPVASESRTWAEAAPAEEPQSNFTPDAYKAAVEKAKDYIRAGDIFQVVPSQRWAQEFREPPFALYRSLRRTNPSPFMFYFHFGGFQVIGASPEILVRVFGREVTIRPIAGTRPRGATPEADKANEQSLMGDEKELAEHLMLLDLGRNDVGRVAKIGTVRPTEEFIVERYSHVMHIVSNVVGELADDQDALSAFFAGMPAGTVSGAPKVRAMEIIDELEPEKRGVYGGGVGYFSANGDMDMCIALRTAILKDKVLYIQAGGGVVYDSDPEAEYMETVHKSNAIRRAAEEAAKFDSSGNR</sequence>
<name>A0A6B2K2P9_9RHOB</name>
<evidence type="ECO:0000256" key="6">
    <source>
        <dbReference type="ARBA" id="ARBA00020653"/>
    </source>
</evidence>
<dbReference type="GO" id="GO:0004049">
    <property type="term" value="F:anthranilate synthase activity"/>
    <property type="evidence" value="ECO:0007669"/>
    <property type="project" value="UniProtKB-EC"/>
</dbReference>
<dbReference type="SUPFAM" id="SSF56322">
    <property type="entry name" value="ADC synthase"/>
    <property type="match status" value="1"/>
</dbReference>
<dbReference type="AlphaFoldDB" id="A0A6B2K2P9"/>
<keyword evidence="8 15" id="KW-0479">Metal-binding</keyword>
<dbReference type="Pfam" id="PF04715">
    <property type="entry name" value="Anth_synt_I_N"/>
    <property type="match status" value="1"/>
</dbReference>
<evidence type="ECO:0000256" key="5">
    <source>
        <dbReference type="ARBA" id="ARBA00012266"/>
    </source>
</evidence>
<evidence type="ECO:0000313" key="18">
    <source>
        <dbReference type="EMBL" id="NDV00746.1"/>
    </source>
</evidence>
<dbReference type="PANTHER" id="PTHR11236">
    <property type="entry name" value="AMINOBENZOATE/ANTHRANILATE SYNTHASE"/>
    <property type="match status" value="1"/>
</dbReference>
<evidence type="ECO:0000256" key="15">
    <source>
        <dbReference type="RuleBase" id="RU364045"/>
    </source>
</evidence>
<gene>
    <name evidence="15" type="primary">trpE</name>
    <name evidence="18" type="ORF">GZA08_07160</name>
</gene>
<dbReference type="GO" id="GO:0046872">
    <property type="term" value="F:metal ion binding"/>
    <property type="evidence" value="ECO:0007669"/>
    <property type="project" value="UniProtKB-KW"/>
</dbReference>
<comment type="similarity">
    <text evidence="3 15">Belongs to the anthranilate synthase component I family.</text>
</comment>
<dbReference type="PRINTS" id="PR00095">
    <property type="entry name" value="ANTSNTHASEI"/>
</dbReference>
<evidence type="ECO:0000256" key="14">
    <source>
        <dbReference type="ARBA" id="ARBA00047683"/>
    </source>
</evidence>
<keyword evidence="19" id="KW-1185">Reference proteome</keyword>
<dbReference type="InterPro" id="IPR015890">
    <property type="entry name" value="Chorismate_C"/>
</dbReference>
<evidence type="ECO:0000256" key="7">
    <source>
        <dbReference type="ARBA" id="ARBA00022605"/>
    </source>
</evidence>
<comment type="pathway">
    <text evidence="2 15">Amino-acid biosynthesis; L-tryptophan biosynthesis; L-tryptophan from chorismate: step 1/5.</text>
</comment>
<dbReference type="InterPro" id="IPR019999">
    <property type="entry name" value="Anth_synth_I-like"/>
</dbReference>
<evidence type="ECO:0000256" key="13">
    <source>
        <dbReference type="ARBA" id="ARBA00025634"/>
    </source>
</evidence>
<evidence type="ECO:0000313" key="19">
    <source>
        <dbReference type="Proteomes" id="UP000474757"/>
    </source>
</evidence>
<feature type="domain" description="Chorismate-utilising enzyme C-terminal" evidence="16">
    <location>
        <begin position="230"/>
        <end position="482"/>
    </location>
</feature>
<evidence type="ECO:0000256" key="8">
    <source>
        <dbReference type="ARBA" id="ARBA00022723"/>
    </source>
</evidence>
<evidence type="ECO:0000259" key="16">
    <source>
        <dbReference type="Pfam" id="PF00425"/>
    </source>
</evidence>
<comment type="caution">
    <text evidence="18">The sequence shown here is derived from an EMBL/GenBank/DDBJ whole genome shotgun (WGS) entry which is preliminary data.</text>
</comment>
<dbReference type="InterPro" id="IPR005256">
    <property type="entry name" value="Anth_synth_I_PabB"/>
</dbReference>
<evidence type="ECO:0000256" key="9">
    <source>
        <dbReference type="ARBA" id="ARBA00022822"/>
    </source>
</evidence>
<evidence type="ECO:0000256" key="1">
    <source>
        <dbReference type="ARBA" id="ARBA00001946"/>
    </source>
</evidence>
<reference evidence="18 19" key="1">
    <citation type="submission" date="2020-02" db="EMBL/GenBank/DDBJ databases">
        <title>Pseudoroseicyclus tamarix, sp. nov., isolated from offshore sediment of a Tamarix chinensis forest.</title>
        <authorList>
            <person name="Gai Y."/>
        </authorList>
    </citation>
    <scope>NUCLEOTIDE SEQUENCE [LARGE SCALE GENOMIC DNA]</scope>
    <source>
        <strain evidence="18 19">CLL3-39</strain>
    </source>
</reference>
<keyword evidence="11 15" id="KW-0057">Aromatic amino acid biosynthesis</keyword>
<feature type="domain" description="Anthranilate synthase component I N-terminal" evidence="17">
    <location>
        <begin position="28"/>
        <end position="171"/>
    </location>
</feature>
<dbReference type="Pfam" id="PF00425">
    <property type="entry name" value="Chorismate_bind"/>
    <property type="match status" value="1"/>
</dbReference>
<dbReference type="EMBL" id="JAAGAB010000002">
    <property type="protein sequence ID" value="NDV00746.1"/>
    <property type="molecule type" value="Genomic_DNA"/>
</dbReference>
<dbReference type="Proteomes" id="UP000474757">
    <property type="component" value="Unassembled WGS sequence"/>
</dbReference>
<comment type="cofactor">
    <cofactor evidence="1 15">
        <name>Mg(2+)</name>
        <dbReference type="ChEBI" id="CHEBI:18420"/>
    </cofactor>
</comment>
<keyword evidence="12 15" id="KW-0456">Lyase</keyword>
<proteinExistence type="inferred from homology"/>
<comment type="catalytic activity">
    <reaction evidence="14 15">
        <text>chorismate + L-glutamine = anthranilate + pyruvate + L-glutamate + H(+)</text>
        <dbReference type="Rhea" id="RHEA:21732"/>
        <dbReference type="ChEBI" id="CHEBI:15361"/>
        <dbReference type="ChEBI" id="CHEBI:15378"/>
        <dbReference type="ChEBI" id="CHEBI:16567"/>
        <dbReference type="ChEBI" id="CHEBI:29748"/>
        <dbReference type="ChEBI" id="CHEBI:29985"/>
        <dbReference type="ChEBI" id="CHEBI:58359"/>
        <dbReference type="EC" id="4.1.3.27"/>
    </reaction>
</comment>
<dbReference type="PANTHER" id="PTHR11236:SF48">
    <property type="entry name" value="ISOCHORISMATE SYNTHASE MENF"/>
    <property type="match status" value="1"/>
</dbReference>
<evidence type="ECO:0000259" key="17">
    <source>
        <dbReference type="Pfam" id="PF04715"/>
    </source>
</evidence>
<dbReference type="NCBIfam" id="TIGR00564">
    <property type="entry name" value="trpE_most"/>
    <property type="match status" value="1"/>
</dbReference>
<protein>
    <recommendedName>
        <fullName evidence="6 15">Anthranilate synthase component 1</fullName>
        <ecNumber evidence="5 15">4.1.3.27</ecNumber>
    </recommendedName>
</protein>
<dbReference type="Gene3D" id="3.60.120.10">
    <property type="entry name" value="Anthranilate synthase"/>
    <property type="match status" value="1"/>
</dbReference>
<evidence type="ECO:0000256" key="11">
    <source>
        <dbReference type="ARBA" id="ARBA00023141"/>
    </source>
</evidence>
<evidence type="ECO:0000256" key="2">
    <source>
        <dbReference type="ARBA" id="ARBA00004873"/>
    </source>
</evidence>
<dbReference type="InterPro" id="IPR006805">
    <property type="entry name" value="Anth_synth_I_N"/>
</dbReference>
<accession>A0A6B2K2P9</accession>
<evidence type="ECO:0000256" key="12">
    <source>
        <dbReference type="ARBA" id="ARBA00023239"/>
    </source>
</evidence>
<dbReference type="EC" id="4.1.3.27" evidence="5 15"/>
<comment type="function">
    <text evidence="13 15">Part of a heterotetrameric complex that catalyzes the two-step biosynthesis of anthranilate, an intermediate in the biosynthesis of L-tryptophan. In the first step, the glutamine-binding beta subunit (TrpG) of anthranilate synthase (AS) provides the glutamine amidotransferase activity which generates ammonia as a substrate that, along with chorismate, is used in the second step, catalyzed by the large alpha subunit of AS (TrpE) to produce anthranilate. In the absence of TrpG, TrpE can synthesize anthranilate directly from chorismate and high concentrations of ammonia.</text>
</comment>
<dbReference type="GO" id="GO:0000162">
    <property type="term" value="P:L-tryptophan biosynthetic process"/>
    <property type="evidence" value="ECO:0007669"/>
    <property type="project" value="UniProtKB-UniPathway"/>
</dbReference>
<evidence type="ECO:0000256" key="3">
    <source>
        <dbReference type="ARBA" id="ARBA00009562"/>
    </source>
</evidence>
<keyword evidence="10 15" id="KW-0460">Magnesium</keyword>
<keyword evidence="7 15" id="KW-0028">Amino-acid biosynthesis</keyword>
<dbReference type="RefSeq" id="WP_163891524.1">
    <property type="nucleotide sequence ID" value="NZ_JAAFYS010000002.1"/>
</dbReference>